<protein>
    <submittedName>
        <fullName evidence="1">Uncharacterized protein</fullName>
    </submittedName>
</protein>
<proteinExistence type="predicted"/>
<sequence>MRDAETREILYLAFVENHVICSYSPRLIEASIDERKMPKIGLRDAFSQVERLVSGKGMVRLYVNYEQLPKFMTLYMGEKNKARFGKGDGTPLCQL</sequence>
<evidence type="ECO:0000313" key="2">
    <source>
        <dbReference type="Proteomes" id="UP001458880"/>
    </source>
</evidence>
<reference evidence="1 2" key="1">
    <citation type="journal article" date="2024" name="BMC Genomics">
        <title>De novo assembly and annotation of Popillia japonica's genome with initial clues to its potential as an invasive pest.</title>
        <authorList>
            <person name="Cucini C."/>
            <person name="Boschi S."/>
            <person name="Funari R."/>
            <person name="Cardaioli E."/>
            <person name="Iannotti N."/>
            <person name="Marturano G."/>
            <person name="Paoli F."/>
            <person name="Bruttini M."/>
            <person name="Carapelli A."/>
            <person name="Frati F."/>
            <person name="Nardi F."/>
        </authorList>
    </citation>
    <scope>NUCLEOTIDE SEQUENCE [LARGE SCALE GENOMIC DNA]</scope>
    <source>
        <strain evidence="1">DMR45628</strain>
    </source>
</reference>
<accession>A0AAW1GB81</accession>
<comment type="caution">
    <text evidence="1">The sequence shown here is derived from an EMBL/GenBank/DDBJ whole genome shotgun (WGS) entry which is preliminary data.</text>
</comment>
<dbReference type="EMBL" id="JASPKY010004071">
    <property type="protein sequence ID" value="KAK9660394.1"/>
    <property type="molecule type" value="Genomic_DNA"/>
</dbReference>
<gene>
    <name evidence="1" type="ORF">QE152_g41466</name>
</gene>
<keyword evidence="2" id="KW-1185">Reference proteome</keyword>
<dbReference type="Proteomes" id="UP001458880">
    <property type="component" value="Unassembled WGS sequence"/>
</dbReference>
<evidence type="ECO:0000313" key="1">
    <source>
        <dbReference type="EMBL" id="KAK9660394.1"/>
    </source>
</evidence>
<dbReference type="AlphaFoldDB" id="A0AAW1GB81"/>
<organism evidence="1 2">
    <name type="scientific">Popillia japonica</name>
    <name type="common">Japanese beetle</name>
    <dbReference type="NCBI Taxonomy" id="7064"/>
    <lineage>
        <taxon>Eukaryota</taxon>
        <taxon>Metazoa</taxon>
        <taxon>Ecdysozoa</taxon>
        <taxon>Arthropoda</taxon>
        <taxon>Hexapoda</taxon>
        <taxon>Insecta</taxon>
        <taxon>Pterygota</taxon>
        <taxon>Neoptera</taxon>
        <taxon>Endopterygota</taxon>
        <taxon>Coleoptera</taxon>
        <taxon>Polyphaga</taxon>
        <taxon>Scarabaeiformia</taxon>
        <taxon>Scarabaeidae</taxon>
        <taxon>Rutelinae</taxon>
        <taxon>Popillia</taxon>
    </lineage>
</organism>
<name>A0AAW1GB81_POPJA</name>